<feature type="coiled-coil region" evidence="4">
    <location>
        <begin position="168"/>
        <end position="195"/>
    </location>
</feature>
<comment type="similarity">
    <text evidence="1">Belongs to the peptidase C48 family.</text>
</comment>
<dbReference type="InterPro" id="IPR027640">
    <property type="entry name" value="Kinesin-like_fam"/>
</dbReference>
<evidence type="ECO:0000313" key="6">
    <source>
        <dbReference type="EMBL" id="WKA02207.1"/>
    </source>
</evidence>
<evidence type="ECO:0000313" key="7">
    <source>
        <dbReference type="Proteomes" id="UP001227230"/>
    </source>
</evidence>
<keyword evidence="3" id="KW-0378">Hydrolase</keyword>
<reference evidence="6 7" key="1">
    <citation type="journal article" date="2023" name="Hortic Res">
        <title>The complete reference genome for grapevine (Vitis vinifera L.) genetics and breeding.</title>
        <authorList>
            <person name="Shi X."/>
            <person name="Cao S."/>
            <person name="Wang X."/>
            <person name="Huang S."/>
            <person name="Wang Y."/>
            <person name="Liu Z."/>
            <person name="Liu W."/>
            <person name="Leng X."/>
            <person name="Peng Y."/>
            <person name="Wang N."/>
            <person name="Wang Y."/>
            <person name="Ma Z."/>
            <person name="Xu X."/>
            <person name="Zhang F."/>
            <person name="Xue H."/>
            <person name="Zhong H."/>
            <person name="Wang Y."/>
            <person name="Zhang K."/>
            <person name="Velt A."/>
            <person name="Avia K."/>
            <person name="Holtgrawe D."/>
            <person name="Grimplet J."/>
            <person name="Matus J.T."/>
            <person name="Ware D."/>
            <person name="Wu X."/>
            <person name="Wang H."/>
            <person name="Liu C."/>
            <person name="Fang Y."/>
            <person name="Rustenholz C."/>
            <person name="Cheng Z."/>
            <person name="Xiao H."/>
            <person name="Zhou Y."/>
        </authorList>
    </citation>
    <scope>NUCLEOTIDE SEQUENCE [LARGE SCALE GENOMIC DNA]</scope>
    <source>
        <strain evidence="7">cv. Pinot noir / PN40024</strain>
        <tissue evidence="6">Leaf</tissue>
    </source>
</reference>
<dbReference type="Proteomes" id="UP001227230">
    <property type="component" value="Chromosome 13"/>
</dbReference>
<dbReference type="Pfam" id="PF02902">
    <property type="entry name" value="Peptidase_C48"/>
    <property type="match status" value="1"/>
</dbReference>
<evidence type="ECO:0000256" key="1">
    <source>
        <dbReference type="ARBA" id="ARBA00005234"/>
    </source>
</evidence>
<dbReference type="Gene3D" id="3.40.850.10">
    <property type="entry name" value="Kinesin motor domain"/>
    <property type="match status" value="1"/>
</dbReference>
<protein>
    <recommendedName>
        <fullName evidence="5">Ubiquitin-like protease family profile domain-containing protein</fullName>
    </recommendedName>
</protein>
<evidence type="ECO:0000259" key="5">
    <source>
        <dbReference type="PROSITE" id="PS50600"/>
    </source>
</evidence>
<name>A0ABY9D627_VITVI</name>
<dbReference type="PANTHER" id="PTHR47972">
    <property type="entry name" value="KINESIN-LIKE PROTEIN KLP-3"/>
    <property type="match status" value="1"/>
</dbReference>
<feature type="domain" description="Ubiquitin-like protease family profile" evidence="5">
    <location>
        <begin position="1"/>
        <end position="103"/>
    </location>
</feature>
<gene>
    <name evidence="6" type="ORF">VitviT2T_020423</name>
</gene>
<organism evidence="6 7">
    <name type="scientific">Vitis vinifera</name>
    <name type="common">Grape</name>
    <dbReference type="NCBI Taxonomy" id="29760"/>
    <lineage>
        <taxon>Eukaryota</taxon>
        <taxon>Viridiplantae</taxon>
        <taxon>Streptophyta</taxon>
        <taxon>Embryophyta</taxon>
        <taxon>Tracheophyta</taxon>
        <taxon>Spermatophyta</taxon>
        <taxon>Magnoliopsida</taxon>
        <taxon>eudicotyledons</taxon>
        <taxon>Gunneridae</taxon>
        <taxon>Pentapetalae</taxon>
        <taxon>rosids</taxon>
        <taxon>Vitales</taxon>
        <taxon>Vitaceae</taxon>
        <taxon>Viteae</taxon>
        <taxon>Vitis</taxon>
    </lineage>
</organism>
<dbReference type="InterPro" id="IPR036961">
    <property type="entry name" value="Kinesin_motor_dom_sf"/>
</dbReference>
<dbReference type="Gene3D" id="3.30.310.130">
    <property type="entry name" value="Ubiquitin-related"/>
    <property type="match status" value="1"/>
</dbReference>
<dbReference type="PANTHER" id="PTHR47972:SF39">
    <property type="entry name" value="KINESIN-LIKE PROTEIN KIN-14I"/>
    <property type="match status" value="1"/>
</dbReference>
<evidence type="ECO:0000256" key="2">
    <source>
        <dbReference type="ARBA" id="ARBA00022670"/>
    </source>
</evidence>
<sequence length="441" mass="50113">MDIPYVNVNEVFLLVLIKNHWTLYVYDLSNKRIQLLDSRPGMKKTTLSGIQQNLAKVVLWLAAHKKEVSPYDLRTFNFLTPDVPLQPNEHDCGVFVMKFMELWSMGGFSKSIDVGKLKHYRLKIMGRGQTKTLMFVHINLEPDAVGETINTVKFAERFATVKLGAARVNKDSADVKELKEQIATLKAALARKEGEPEDMQHSFSNSSERYRTKASDLSHFHCKKQAGDMLDDQNSCRQPMWDVGNIEARSNSMMRQKNQSFDLEVLLGNSPPWPPVSSDVQNYVEDDKDIDSGQWVYKVMVNKQDVVPRVRNPLGCWETENRNLPDAFYQKLISDSSKLFPDQSYNIFIANNCYDIANNDDLHEDAATGASSDADLLWQFNNAKITSMTNGIESKIMKPNTKPTNSPELRNLNLLWALHHHGNYQMGLGLDSTGMEGTQFP</sequence>
<keyword evidence="2" id="KW-0645">Protease</keyword>
<dbReference type="EMBL" id="CP126660">
    <property type="protein sequence ID" value="WKA02207.1"/>
    <property type="molecule type" value="Genomic_DNA"/>
</dbReference>
<evidence type="ECO:0000256" key="4">
    <source>
        <dbReference type="SAM" id="Coils"/>
    </source>
</evidence>
<evidence type="ECO:0000256" key="3">
    <source>
        <dbReference type="ARBA" id="ARBA00022801"/>
    </source>
</evidence>
<dbReference type="Gene3D" id="1.10.418.20">
    <property type="match status" value="1"/>
</dbReference>
<dbReference type="SUPFAM" id="SSF54001">
    <property type="entry name" value="Cysteine proteinases"/>
    <property type="match status" value="1"/>
</dbReference>
<keyword evidence="7" id="KW-1185">Reference proteome</keyword>
<dbReference type="PROSITE" id="PS50600">
    <property type="entry name" value="ULP_PROTEASE"/>
    <property type="match status" value="1"/>
</dbReference>
<dbReference type="InterPro" id="IPR027417">
    <property type="entry name" value="P-loop_NTPase"/>
</dbReference>
<dbReference type="InterPro" id="IPR003653">
    <property type="entry name" value="Peptidase_C48_C"/>
</dbReference>
<accession>A0ABY9D627</accession>
<proteinExistence type="inferred from homology"/>
<dbReference type="InterPro" id="IPR038765">
    <property type="entry name" value="Papain-like_cys_pep_sf"/>
</dbReference>
<dbReference type="SUPFAM" id="SSF52540">
    <property type="entry name" value="P-loop containing nucleoside triphosphate hydrolases"/>
    <property type="match status" value="1"/>
</dbReference>
<keyword evidence="4" id="KW-0175">Coiled coil</keyword>